<evidence type="ECO:0000256" key="4">
    <source>
        <dbReference type="SAM" id="SignalP"/>
    </source>
</evidence>
<comment type="similarity">
    <text evidence="1">Belongs to the LIMR family.</text>
</comment>
<dbReference type="InterPro" id="IPR006876">
    <property type="entry name" value="LMBR1-like_membr_prot"/>
</dbReference>
<dbReference type="Pfam" id="PF04791">
    <property type="entry name" value="LMBR1"/>
    <property type="match status" value="1"/>
</dbReference>
<keyword evidence="3" id="KW-0472">Membrane</keyword>
<name>A0A3Q2XWH7_HIPCM</name>
<feature type="transmembrane region" description="Helical" evidence="3">
    <location>
        <begin position="34"/>
        <end position="58"/>
    </location>
</feature>
<evidence type="ECO:0000313" key="6">
    <source>
        <dbReference type="Proteomes" id="UP000264820"/>
    </source>
</evidence>
<dbReference type="GO" id="GO:0005886">
    <property type="term" value="C:plasma membrane"/>
    <property type="evidence" value="ECO:0007669"/>
    <property type="project" value="TreeGrafter"/>
</dbReference>
<dbReference type="InterPro" id="IPR008075">
    <property type="entry name" value="LIMR"/>
</dbReference>
<feature type="chain" id="PRO_5018743067" evidence="4">
    <location>
        <begin position="19"/>
        <end position="278"/>
    </location>
</feature>
<evidence type="ECO:0000256" key="1">
    <source>
        <dbReference type="ARBA" id="ARBA00010487"/>
    </source>
</evidence>
<dbReference type="Proteomes" id="UP000264820">
    <property type="component" value="Unplaced"/>
</dbReference>
<protein>
    <submittedName>
        <fullName evidence="5">Limb development membrane protein 1</fullName>
    </submittedName>
</protein>
<keyword evidence="6" id="KW-1185">Reference proteome</keyword>
<feature type="transmembrane region" description="Helical" evidence="3">
    <location>
        <begin position="226"/>
        <end position="246"/>
    </location>
</feature>
<keyword evidence="3" id="KW-0812">Transmembrane</keyword>
<feature type="transmembrane region" description="Helical" evidence="3">
    <location>
        <begin position="134"/>
        <end position="163"/>
    </location>
</feature>
<dbReference type="GeneTree" id="ENSGT00390000007809"/>
<evidence type="ECO:0000256" key="2">
    <source>
        <dbReference type="SAM" id="MobiDB-lite"/>
    </source>
</evidence>
<dbReference type="PANTHER" id="PTHR12625:SF1">
    <property type="entry name" value="LIMB REGION 1 PROTEIN HOMOLOG"/>
    <property type="match status" value="1"/>
</dbReference>
<dbReference type="OMA" id="VEYNIMD"/>
<proteinExistence type="inferred from homology"/>
<dbReference type="STRING" id="109280.ENSHCOP00000009393"/>
<feature type="region of interest" description="Disordered" evidence="2">
    <location>
        <begin position="257"/>
        <end position="278"/>
    </location>
</feature>
<dbReference type="PANTHER" id="PTHR12625">
    <property type="entry name" value="LIPOCALIN-1 INTERACTING MEMBRANE RECEPTOR LIMR"/>
    <property type="match status" value="1"/>
</dbReference>
<feature type="transmembrane region" description="Helical" evidence="3">
    <location>
        <begin position="190"/>
        <end position="214"/>
    </location>
</feature>
<dbReference type="Ensembl" id="ENSHCOT00000015502.1">
    <property type="protein sequence ID" value="ENSHCOP00000009393.1"/>
    <property type="gene ID" value="ENSHCOG00000011834.1"/>
</dbReference>
<accession>A0A3Q2XWH7</accession>
<feature type="signal peptide" evidence="4">
    <location>
        <begin position="1"/>
        <end position="18"/>
    </location>
</feature>
<dbReference type="GO" id="GO:0004888">
    <property type="term" value="F:transmembrane signaling receptor activity"/>
    <property type="evidence" value="ECO:0007669"/>
    <property type="project" value="TreeGrafter"/>
</dbReference>
<keyword evidence="3" id="KW-1133">Transmembrane helix</keyword>
<organism evidence="5 6">
    <name type="scientific">Hippocampus comes</name>
    <name type="common">Tiger tail seahorse</name>
    <dbReference type="NCBI Taxonomy" id="109280"/>
    <lineage>
        <taxon>Eukaryota</taxon>
        <taxon>Metazoa</taxon>
        <taxon>Chordata</taxon>
        <taxon>Craniata</taxon>
        <taxon>Vertebrata</taxon>
        <taxon>Euteleostomi</taxon>
        <taxon>Actinopterygii</taxon>
        <taxon>Neopterygii</taxon>
        <taxon>Teleostei</taxon>
        <taxon>Neoteleostei</taxon>
        <taxon>Acanthomorphata</taxon>
        <taxon>Syngnathiaria</taxon>
        <taxon>Syngnathiformes</taxon>
        <taxon>Syngnathoidei</taxon>
        <taxon>Syngnathidae</taxon>
        <taxon>Hippocampus</taxon>
    </lineage>
</organism>
<evidence type="ECO:0000313" key="5">
    <source>
        <dbReference type="Ensembl" id="ENSHCOP00000009393.1"/>
    </source>
</evidence>
<keyword evidence="4" id="KW-0732">Signal</keyword>
<dbReference type="GO" id="GO:0007165">
    <property type="term" value="P:signal transduction"/>
    <property type="evidence" value="ECO:0007669"/>
    <property type="project" value="TreeGrafter"/>
</dbReference>
<sequence length="278" mass="30631">MLFLLALLILGIVWVASALIDNDAASMESLYEFYLPYLYSCISLMGGLLLLMCTPVGLSRMFTVMGQLLVKPTILEDLDEQIYCIHLQEEALQRRLNGTLYGRGKGLTKELDSIRNMRNKLERRKQASGWEKNLLYPIVMLILLAGTTISVLLVALNILYLLVDETAMPKGSDRGGIGNTSLSTFGVVQAVLEIILMFYLMASSVVGFYSLRLFEGLTPRKDDTTMTTIIGCCVSILVLSSALPVMSRTLGLDKLQLSHSPTDPESGKLSANGHQKTL</sequence>
<evidence type="ECO:0000256" key="3">
    <source>
        <dbReference type="SAM" id="Phobius"/>
    </source>
</evidence>
<reference evidence="5" key="2">
    <citation type="submission" date="2025-09" db="UniProtKB">
        <authorList>
            <consortium name="Ensembl"/>
        </authorList>
    </citation>
    <scope>IDENTIFICATION</scope>
</reference>
<dbReference type="AlphaFoldDB" id="A0A3Q2XWH7"/>
<reference evidence="5" key="1">
    <citation type="submission" date="2025-08" db="UniProtKB">
        <authorList>
            <consortium name="Ensembl"/>
        </authorList>
    </citation>
    <scope>IDENTIFICATION</scope>
</reference>